<dbReference type="EMBL" id="CM018035">
    <property type="protein sequence ID" value="KAA8542231.1"/>
    <property type="molecule type" value="Genomic_DNA"/>
</dbReference>
<organism evidence="1 2">
    <name type="scientific">Nyssa sinensis</name>
    <dbReference type="NCBI Taxonomy" id="561372"/>
    <lineage>
        <taxon>Eukaryota</taxon>
        <taxon>Viridiplantae</taxon>
        <taxon>Streptophyta</taxon>
        <taxon>Embryophyta</taxon>
        <taxon>Tracheophyta</taxon>
        <taxon>Spermatophyta</taxon>
        <taxon>Magnoliopsida</taxon>
        <taxon>eudicotyledons</taxon>
        <taxon>Gunneridae</taxon>
        <taxon>Pentapetalae</taxon>
        <taxon>asterids</taxon>
        <taxon>Cornales</taxon>
        <taxon>Nyssaceae</taxon>
        <taxon>Nyssa</taxon>
    </lineage>
</organism>
<evidence type="ECO:0000313" key="1">
    <source>
        <dbReference type="EMBL" id="KAA8542231.1"/>
    </source>
</evidence>
<reference evidence="1 2" key="1">
    <citation type="submission" date="2019-09" db="EMBL/GenBank/DDBJ databases">
        <title>A chromosome-level genome assembly of the Chinese tupelo Nyssa sinensis.</title>
        <authorList>
            <person name="Yang X."/>
            <person name="Kang M."/>
            <person name="Yang Y."/>
            <person name="Xiong H."/>
            <person name="Wang M."/>
            <person name="Zhang Z."/>
            <person name="Wang Z."/>
            <person name="Wu H."/>
            <person name="Ma T."/>
            <person name="Liu J."/>
            <person name="Xi Z."/>
        </authorList>
    </citation>
    <scope>NUCLEOTIDE SEQUENCE [LARGE SCALE GENOMIC DNA]</scope>
    <source>
        <strain evidence="1">J267</strain>
        <tissue evidence="1">Leaf</tissue>
    </source>
</reference>
<dbReference type="AlphaFoldDB" id="A0A5J5BM99"/>
<name>A0A5J5BM99_9ASTE</name>
<gene>
    <name evidence="1" type="ORF">F0562_023633</name>
</gene>
<dbReference type="Proteomes" id="UP000325577">
    <property type="component" value="Linkage Group LG12"/>
</dbReference>
<accession>A0A5J5BM99</accession>
<sequence length="83" mass="9257">MASPSKETIAAYFLPPMAQLRTLVEGLGFGTKRSPAVFCRQKRAKLPRTNLRGNKSQKLPLPVPRLCANWSTALQEMQRLDCA</sequence>
<proteinExistence type="predicted"/>
<evidence type="ECO:0000313" key="2">
    <source>
        <dbReference type="Proteomes" id="UP000325577"/>
    </source>
</evidence>
<protein>
    <submittedName>
        <fullName evidence="1">Uncharacterized protein</fullName>
    </submittedName>
</protein>
<keyword evidence="2" id="KW-1185">Reference proteome</keyword>